<gene>
    <name evidence="1" type="ORF">LC_TR12518_c0_g1_i1_g.43837</name>
</gene>
<name>A0A1J3FTR8_NOCCA</name>
<evidence type="ECO:0000313" key="1">
    <source>
        <dbReference type="EMBL" id="JAU46854.1"/>
    </source>
</evidence>
<protein>
    <submittedName>
        <fullName evidence="1">Uncharacterized protein</fullName>
    </submittedName>
</protein>
<reference evidence="1" key="1">
    <citation type="submission" date="2016-07" db="EMBL/GenBank/DDBJ databases">
        <title>De novo transcriptome assembly of four accessions of the metal hyperaccumulator plant Noccaea caerulescens.</title>
        <authorList>
            <person name="Blande D."/>
            <person name="Halimaa P."/>
            <person name="Tervahauta A.I."/>
            <person name="Aarts M.G."/>
            <person name="Karenlampi S.O."/>
        </authorList>
    </citation>
    <scope>NUCLEOTIDE SEQUENCE</scope>
</reference>
<sequence>MRSKRRIQKQQGNGWINSLHISGLWLMSHDNGGLRYGLMEIDTKALFAVLRGFLYHRAALSGVVVLMFDELRDAVGESFTRSRDSLSRGDAFTKPVMDKLEEFMKDYDAYVMTPLENDAFEEHWIVQLRQVPMYARSSCLR</sequence>
<organism evidence="1">
    <name type="scientific">Noccaea caerulescens</name>
    <name type="common">Alpine penny-cress</name>
    <name type="synonym">Thlaspi caerulescens</name>
    <dbReference type="NCBI Taxonomy" id="107243"/>
    <lineage>
        <taxon>Eukaryota</taxon>
        <taxon>Viridiplantae</taxon>
        <taxon>Streptophyta</taxon>
        <taxon>Embryophyta</taxon>
        <taxon>Tracheophyta</taxon>
        <taxon>Spermatophyta</taxon>
        <taxon>Magnoliopsida</taxon>
        <taxon>eudicotyledons</taxon>
        <taxon>Gunneridae</taxon>
        <taxon>Pentapetalae</taxon>
        <taxon>rosids</taxon>
        <taxon>malvids</taxon>
        <taxon>Brassicales</taxon>
        <taxon>Brassicaceae</taxon>
        <taxon>Coluteocarpeae</taxon>
        <taxon>Noccaea</taxon>
    </lineage>
</organism>
<dbReference type="AlphaFoldDB" id="A0A1J3FTR8"/>
<proteinExistence type="predicted"/>
<accession>A0A1J3FTR8</accession>
<dbReference type="EMBL" id="GEVK01005978">
    <property type="protein sequence ID" value="JAU46854.1"/>
    <property type="molecule type" value="Transcribed_RNA"/>
</dbReference>